<dbReference type="SUPFAM" id="SSF56784">
    <property type="entry name" value="HAD-like"/>
    <property type="match status" value="1"/>
</dbReference>
<dbReference type="GO" id="GO:0008967">
    <property type="term" value="F:phosphoglycolate phosphatase activity"/>
    <property type="evidence" value="ECO:0007669"/>
    <property type="project" value="TreeGrafter"/>
</dbReference>
<comment type="caution">
    <text evidence="1">The sequence shown here is derived from an EMBL/GenBank/DDBJ whole genome shotgun (WGS) entry which is preliminary data.</text>
</comment>
<dbReference type="AlphaFoldDB" id="A0A3N0I283"/>
<keyword evidence="2" id="KW-1185">Reference proteome</keyword>
<gene>
    <name evidence="1" type="ORF">EDX97_00685</name>
</gene>
<name>A0A3N0I283_9FIRM</name>
<dbReference type="GO" id="GO:0006281">
    <property type="term" value="P:DNA repair"/>
    <property type="evidence" value="ECO:0007669"/>
    <property type="project" value="TreeGrafter"/>
</dbReference>
<sequence length="213" mass="24205">MIALFDVDGVILDSMAIWDTLPIRYVRSKGKIPQTNLAKIIAPMSLEESSLYLKEHYQLNASSIEIQHEIIEMLTTYYKEEVTLKPGIVSCLQACQDQHMPMYVLSIGDETLINAAFKRLHIRSYFQKIFTVMDKRNPHVYENIATQLHTKPQDLLVFEDSLDAIQSAHQAGCKTIGIADPSNQDKQTLIKARADFFVPGFEAVDWGHHLLSL</sequence>
<dbReference type="InterPro" id="IPR041492">
    <property type="entry name" value="HAD_2"/>
</dbReference>
<dbReference type="InterPro" id="IPR023198">
    <property type="entry name" value="PGP-like_dom2"/>
</dbReference>
<dbReference type="InterPro" id="IPR023214">
    <property type="entry name" value="HAD_sf"/>
</dbReference>
<dbReference type="InterPro" id="IPR006439">
    <property type="entry name" value="HAD-SF_hydro_IA"/>
</dbReference>
<accession>A0A3N0I283</accession>
<dbReference type="Pfam" id="PF13419">
    <property type="entry name" value="HAD_2"/>
    <property type="match status" value="1"/>
</dbReference>
<organism evidence="1 2">
    <name type="scientific">Absicoccus porci</name>
    <dbReference type="NCBI Taxonomy" id="2486576"/>
    <lineage>
        <taxon>Bacteria</taxon>
        <taxon>Bacillati</taxon>
        <taxon>Bacillota</taxon>
        <taxon>Erysipelotrichia</taxon>
        <taxon>Erysipelotrichales</taxon>
        <taxon>Erysipelotrichaceae</taxon>
        <taxon>Absicoccus</taxon>
    </lineage>
</organism>
<dbReference type="Proteomes" id="UP000276568">
    <property type="component" value="Unassembled WGS sequence"/>
</dbReference>
<reference evidence="1 2" key="1">
    <citation type="submission" date="2018-11" db="EMBL/GenBank/DDBJ databases">
        <title>Clostridium sp. nov., a member of the family Erysipelotrichaceae isolated from pig faeces.</title>
        <authorList>
            <person name="Chang Y.-H."/>
        </authorList>
    </citation>
    <scope>NUCLEOTIDE SEQUENCE [LARGE SCALE GENOMIC DNA]</scope>
    <source>
        <strain evidence="1 2">YH-panp20</strain>
    </source>
</reference>
<dbReference type="Gene3D" id="1.10.150.240">
    <property type="entry name" value="Putative phosphatase, domain 2"/>
    <property type="match status" value="1"/>
</dbReference>
<evidence type="ECO:0000313" key="2">
    <source>
        <dbReference type="Proteomes" id="UP000276568"/>
    </source>
</evidence>
<dbReference type="Gene3D" id="3.40.50.1000">
    <property type="entry name" value="HAD superfamily/HAD-like"/>
    <property type="match status" value="1"/>
</dbReference>
<dbReference type="RefSeq" id="WP_128519303.1">
    <property type="nucleotide sequence ID" value="NZ_RJQC01000001.1"/>
</dbReference>
<dbReference type="CDD" id="cd07505">
    <property type="entry name" value="HAD_BPGM-like"/>
    <property type="match status" value="1"/>
</dbReference>
<dbReference type="PANTHER" id="PTHR43434">
    <property type="entry name" value="PHOSPHOGLYCOLATE PHOSPHATASE"/>
    <property type="match status" value="1"/>
</dbReference>
<dbReference type="SFLD" id="SFLDS00003">
    <property type="entry name" value="Haloacid_Dehalogenase"/>
    <property type="match status" value="1"/>
</dbReference>
<protein>
    <submittedName>
        <fullName evidence="1">HAD family phosphatase</fullName>
    </submittedName>
</protein>
<dbReference type="OrthoDB" id="9797743at2"/>
<evidence type="ECO:0000313" key="1">
    <source>
        <dbReference type="EMBL" id="RNM31123.1"/>
    </source>
</evidence>
<dbReference type="InterPro" id="IPR036412">
    <property type="entry name" value="HAD-like_sf"/>
</dbReference>
<dbReference type="NCBIfam" id="TIGR01509">
    <property type="entry name" value="HAD-SF-IA-v3"/>
    <property type="match status" value="1"/>
</dbReference>
<proteinExistence type="predicted"/>
<dbReference type="EMBL" id="RJQC01000001">
    <property type="protein sequence ID" value="RNM31123.1"/>
    <property type="molecule type" value="Genomic_DNA"/>
</dbReference>
<dbReference type="PANTHER" id="PTHR43434:SF1">
    <property type="entry name" value="PHOSPHOGLYCOLATE PHOSPHATASE"/>
    <property type="match status" value="1"/>
</dbReference>
<dbReference type="SFLD" id="SFLDG01129">
    <property type="entry name" value="C1.5:_HAD__Beta-PGM__Phosphata"/>
    <property type="match status" value="1"/>
</dbReference>
<dbReference type="InterPro" id="IPR050155">
    <property type="entry name" value="HAD-like_hydrolase_sf"/>
</dbReference>